<keyword evidence="2" id="KW-0479">Metal-binding</keyword>
<dbReference type="PANTHER" id="PTHR15439:SF0">
    <property type="entry name" value="CELL DIVISION CYCLE AND APOPTOSIS REGULATOR PROTEIN 1-RELATED"/>
    <property type="match status" value="1"/>
</dbReference>
<dbReference type="PROSITE" id="PS51282">
    <property type="entry name" value="DWNN"/>
    <property type="match status" value="1"/>
</dbReference>
<feature type="compositionally biased region" description="Basic residues" evidence="6">
    <location>
        <begin position="387"/>
        <end position="396"/>
    </location>
</feature>
<dbReference type="GO" id="GO:0016567">
    <property type="term" value="P:protein ubiquitination"/>
    <property type="evidence" value="ECO:0007669"/>
    <property type="project" value="InterPro"/>
</dbReference>
<proteinExistence type="predicted"/>
<dbReference type="GO" id="GO:0006511">
    <property type="term" value="P:ubiquitin-dependent protein catabolic process"/>
    <property type="evidence" value="ECO:0007669"/>
    <property type="project" value="TreeGrafter"/>
</dbReference>
<dbReference type="GO" id="GO:0061630">
    <property type="term" value="F:ubiquitin protein ligase activity"/>
    <property type="evidence" value="ECO:0007669"/>
    <property type="project" value="InterPro"/>
</dbReference>
<dbReference type="AlphaFoldDB" id="A0A7I8J487"/>
<evidence type="ECO:0000313" key="9">
    <source>
        <dbReference type="Proteomes" id="UP001189122"/>
    </source>
</evidence>
<keyword evidence="4" id="KW-0862">Zinc</keyword>
<feature type="compositionally biased region" description="Polar residues" evidence="6">
    <location>
        <begin position="323"/>
        <end position="334"/>
    </location>
</feature>
<evidence type="ECO:0000256" key="3">
    <source>
        <dbReference type="ARBA" id="ARBA00022771"/>
    </source>
</evidence>
<keyword evidence="9" id="KW-1185">Reference proteome</keyword>
<reference evidence="8 9" key="1">
    <citation type="submission" date="2019-12" db="EMBL/GenBank/DDBJ databases">
        <authorList>
            <person name="Scholz U."/>
            <person name="Mascher M."/>
            <person name="Fiebig A."/>
        </authorList>
    </citation>
    <scope>NUCLEOTIDE SEQUENCE</scope>
</reference>
<dbReference type="SMART" id="SM01180">
    <property type="entry name" value="DWNN"/>
    <property type="match status" value="1"/>
</dbReference>
<protein>
    <recommendedName>
        <fullName evidence="7">DWNN domain-containing protein</fullName>
    </recommendedName>
</protein>
<evidence type="ECO:0000256" key="2">
    <source>
        <dbReference type="ARBA" id="ARBA00022723"/>
    </source>
</evidence>
<accession>A0A7I8J487</accession>
<organism evidence="8">
    <name type="scientific">Spirodela intermedia</name>
    <name type="common">Intermediate duckweed</name>
    <dbReference type="NCBI Taxonomy" id="51605"/>
    <lineage>
        <taxon>Eukaryota</taxon>
        <taxon>Viridiplantae</taxon>
        <taxon>Streptophyta</taxon>
        <taxon>Embryophyta</taxon>
        <taxon>Tracheophyta</taxon>
        <taxon>Spermatophyta</taxon>
        <taxon>Magnoliopsida</taxon>
        <taxon>Liliopsida</taxon>
        <taxon>Araceae</taxon>
        <taxon>Lemnoideae</taxon>
        <taxon>Spirodela</taxon>
    </lineage>
</organism>
<gene>
    <name evidence="8" type="ORF">SI7747_09011426</name>
</gene>
<evidence type="ECO:0000256" key="4">
    <source>
        <dbReference type="ARBA" id="ARBA00022833"/>
    </source>
</evidence>
<dbReference type="Pfam" id="PF08783">
    <property type="entry name" value="DWNN"/>
    <property type="match status" value="1"/>
</dbReference>
<dbReference type="InterPro" id="IPR013083">
    <property type="entry name" value="Znf_RING/FYVE/PHD"/>
</dbReference>
<dbReference type="GO" id="GO:0008270">
    <property type="term" value="F:zinc ion binding"/>
    <property type="evidence" value="ECO:0007669"/>
    <property type="project" value="UniProtKB-KW"/>
</dbReference>
<keyword evidence="5" id="KW-0539">Nucleus</keyword>
<dbReference type="Gene3D" id="3.30.40.10">
    <property type="entry name" value="Zinc/RING finger domain, C3HC4 (zinc finger)"/>
    <property type="match status" value="1"/>
</dbReference>
<dbReference type="EMBL" id="LR743596">
    <property type="protein sequence ID" value="CAA2625687.1"/>
    <property type="molecule type" value="Genomic_DNA"/>
</dbReference>
<evidence type="ECO:0000259" key="7">
    <source>
        <dbReference type="PROSITE" id="PS51282"/>
    </source>
</evidence>
<comment type="subcellular location">
    <subcellularLocation>
        <location evidence="1">Nucleus</location>
    </subcellularLocation>
</comment>
<evidence type="ECO:0000256" key="1">
    <source>
        <dbReference type="ARBA" id="ARBA00004123"/>
    </source>
</evidence>
<name>A0A7I8J487_SPIIN</name>
<dbReference type="SUPFAM" id="SSF57850">
    <property type="entry name" value="RING/U-box"/>
    <property type="match status" value="1"/>
</dbReference>
<evidence type="ECO:0000313" key="8">
    <source>
        <dbReference type="EMBL" id="CAA2625687.1"/>
    </source>
</evidence>
<dbReference type="Gene3D" id="3.10.20.90">
    <property type="entry name" value="Phosphatidylinositol 3-kinase Catalytic Subunit, Chain A, domain 1"/>
    <property type="match status" value="1"/>
</dbReference>
<dbReference type="CDD" id="cd16620">
    <property type="entry name" value="vRING-HC-C4C4_RBBP6"/>
    <property type="match status" value="1"/>
</dbReference>
<feature type="domain" description="DWNN" evidence="7">
    <location>
        <begin position="3"/>
        <end position="66"/>
    </location>
</feature>
<feature type="region of interest" description="Disordered" evidence="6">
    <location>
        <begin position="323"/>
        <end position="408"/>
    </location>
</feature>
<dbReference type="InterPro" id="IPR014891">
    <property type="entry name" value="DWNN_domain"/>
</dbReference>
<sequence length="563" mass="61455">MAVYYKFKSAKDFDSIPIDGHFISVKHLGRGTDFDLMVSNAQTNEEYVDEAMLIPKNTSVLIRRVPGRPRKTIVAAPDDQIIPRQRCYILDSCLWLYPEEPEWDEFGNDLYDIPEALPVQSSNQVVNISPPNVVDEENKIKAFVDTTALDWQRQLQENVGSGRGFGRGMGGRMMGGRGMGRGGGAGGGMVRKTPPQGYVCHRCNSMLIATPDGSYALPSGAVAVMKPNEAAFEKEIEGLPSARSVTDFPPELRCPLCKDVMKDAVLTSKCCFSSFCDKCIRDYIISKSMCVCGATNILADDLVPNKTVRVTINHILESTTSSADNAGSLQQVQDMESARPAQMKAPSPTQSATSKEGSKALLGRSRPRIERLVSMRMRARAPPWRDSKKKKKKKPRLPGAGDMQWRPYPDVGGPENFGGMPMGPYNPVFPGGMPWGMDGYLGPLHGAAMPLMGYMPGPYDAPYGGMMPPQDPYAAAAAAAAAAQGFMMPVLLKCMDLSELSMTGANQSLPPPGMSREEMDARKAAEGCRRNSIPFHLIQIQFPLPFFFFLAPLPPPAGRDDLL</sequence>
<dbReference type="PANTHER" id="PTHR15439">
    <property type="entry name" value="RETINOBLASTOMA-BINDING PROTEIN 6"/>
    <property type="match status" value="1"/>
</dbReference>
<dbReference type="GO" id="GO:0005634">
    <property type="term" value="C:nucleus"/>
    <property type="evidence" value="ECO:0007669"/>
    <property type="project" value="UniProtKB-SubCell"/>
</dbReference>
<dbReference type="EMBL" id="CACRZD030000009">
    <property type="protein sequence ID" value="CAA6665037.1"/>
    <property type="molecule type" value="Genomic_DNA"/>
</dbReference>
<dbReference type="Proteomes" id="UP001189122">
    <property type="component" value="Unassembled WGS sequence"/>
</dbReference>
<evidence type="ECO:0000256" key="5">
    <source>
        <dbReference type="ARBA" id="ARBA00023242"/>
    </source>
</evidence>
<dbReference type="GO" id="GO:0006397">
    <property type="term" value="P:mRNA processing"/>
    <property type="evidence" value="ECO:0007669"/>
    <property type="project" value="InterPro"/>
</dbReference>
<dbReference type="InterPro" id="IPR033489">
    <property type="entry name" value="RBBP6"/>
</dbReference>
<keyword evidence="3" id="KW-0863">Zinc-finger</keyword>
<evidence type="ECO:0000256" key="6">
    <source>
        <dbReference type="SAM" id="MobiDB-lite"/>
    </source>
</evidence>